<reference evidence="1 2" key="1">
    <citation type="submission" date="2021-12" db="EMBL/GenBank/DDBJ databases">
        <title>Genome seq of p7.</title>
        <authorList>
            <person name="Seo T."/>
        </authorList>
    </citation>
    <scope>NUCLEOTIDE SEQUENCE [LARGE SCALE GENOMIC DNA]</scope>
    <source>
        <strain evidence="1 2">P7</strain>
    </source>
</reference>
<sequence length="215" mass="23427">MWLRQVVAALVLLVVAPWTMAAEMDCLFVEAAKLEASWPPASISAIAPADLNAIHRVVRGSGTVVLMRMFSGKKDDELDSEEFWKLTVELPNIARGETRVLQATAANTRFSRAGSAWVDKGFGYVGASVAGKIVARRVDSDTMTIDVSLDVETRFAGDPEEAQPLSLQKRVAFRRIEIADLTPWLGSATAGVADYWTSHRPKNQQASCSPVGWGH</sequence>
<protein>
    <submittedName>
        <fullName evidence="1">Uncharacterized protein</fullName>
    </submittedName>
</protein>
<dbReference type="RefSeq" id="WP_233389444.1">
    <property type="nucleotide sequence ID" value="NZ_JAJTWT010000001.1"/>
</dbReference>
<gene>
    <name evidence="1" type="ORF">LXT12_03395</name>
</gene>
<keyword evidence="2" id="KW-1185">Reference proteome</keyword>
<organism evidence="1 2">
    <name type="scientific">Pelomonas caseinilytica</name>
    <dbReference type="NCBI Taxonomy" id="2906763"/>
    <lineage>
        <taxon>Bacteria</taxon>
        <taxon>Pseudomonadati</taxon>
        <taxon>Pseudomonadota</taxon>
        <taxon>Betaproteobacteria</taxon>
        <taxon>Burkholderiales</taxon>
        <taxon>Sphaerotilaceae</taxon>
        <taxon>Roseateles</taxon>
    </lineage>
</organism>
<accession>A0ABS8XCW8</accession>
<evidence type="ECO:0000313" key="1">
    <source>
        <dbReference type="EMBL" id="MCE4536301.1"/>
    </source>
</evidence>
<dbReference type="EMBL" id="JAJTWT010000001">
    <property type="protein sequence ID" value="MCE4536301.1"/>
    <property type="molecule type" value="Genomic_DNA"/>
</dbReference>
<evidence type="ECO:0000313" key="2">
    <source>
        <dbReference type="Proteomes" id="UP001201463"/>
    </source>
</evidence>
<name>A0ABS8XCW8_9BURK</name>
<dbReference type="Proteomes" id="UP001201463">
    <property type="component" value="Unassembled WGS sequence"/>
</dbReference>
<comment type="caution">
    <text evidence="1">The sequence shown here is derived from an EMBL/GenBank/DDBJ whole genome shotgun (WGS) entry which is preliminary data.</text>
</comment>
<proteinExistence type="predicted"/>